<keyword evidence="6 10" id="KW-0460">Magnesium</keyword>
<evidence type="ECO:0000256" key="11">
    <source>
        <dbReference type="SAM" id="MobiDB-lite"/>
    </source>
</evidence>
<evidence type="ECO:0000256" key="10">
    <source>
        <dbReference type="HAMAP-Rule" id="MF_00202"/>
    </source>
</evidence>
<comment type="cofactor">
    <cofactor evidence="10">
        <name>Mn(2+)</name>
        <dbReference type="ChEBI" id="CHEBI:29035"/>
    </cofactor>
    <text evidence="10">Binds 1 Mn(2+) ion per subunit.</text>
</comment>
<dbReference type="NCBIfam" id="NF002995">
    <property type="entry name" value="PRK03759.1"/>
    <property type="match status" value="1"/>
</dbReference>
<dbReference type="RefSeq" id="WP_275238151.1">
    <property type="nucleotide sequence ID" value="NZ_JARFJC010000022.1"/>
</dbReference>
<feature type="region of interest" description="Disordered" evidence="11">
    <location>
        <begin position="173"/>
        <end position="198"/>
    </location>
</feature>
<reference evidence="13 14" key="1">
    <citation type="submission" date="2023-03" db="EMBL/GenBank/DDBJ databases">
        <title>YIM 133296 draft genome.</title>
        <authorList>
            <person name="Xiong L."/>
        </authorList>
    </citation>
    <scope>NUCLEOTIDE SEQUENCE [LARGE SCALE GENOMIC DNA]</scope>
    <source>
        <strain evidence="13 14">YIM 133296</strain>
    </source>
</reference>
<evidence type="ECO:0000256" key="6">
    <source>
        <dbReference type="ARBA" id="ARBA00022842"/>
    </source>
</evidence>
<comment type="similarity">
    <text evidence="2 10">Belongs to the IPP isomerase type 1 family.</text>
</comment>
<comment type="function">
    <text evidence="10">Catalyzes the 1,3-allylic rearrangement of the homoallylic substrate isopentenyl (IPP) to its highly electrophilic allylic isomer, dimethylallyl diphosphate (DMAPP).</text>
</comment>
<feature type="binding site" evidence="10">
    <location>
        <position position="86"/>
    </location>
    <ligand>
        <name>Mg(2+)</name>
        <dbReference type="ChEBI" id="CHEBI:18420"/>
    </ligand>
</feature>
<evidence type="ECO:0000259" key="12">
    <source>
        <dbReference type="PROSITE" id="PS51462"/>
    </source>
</evidence>
<keyword evidence="9 10" id="KW-0413">Isomerase</keyword>
<name>A0ABT6CBR1_9MICO</name>
<evidence type="ECO:0000256" key="5">
    <source>
        <dbReference type="ARBA" id="ARBA00022723"/>
    </source>
</evidence>
<dbReference type="GO" id="GO:0004452">
    <property type="term" value="F:isopentenyl-diphosphate delta-isomerase activity"/>
    <property type="evidence" value="ECO:0007669"/>
    <property type="project" value="UniProtKB-EC"/>
</dbReference>
<dbReference type="NCBIfam" id="TIGR02150">
    <property type="entry name" value="IPP_isom_1"/>
    <property type="match status" value="1"/>
</dbReference>
<sequence>MTEEVVLLDDDGNAVGTAPKADVHHASTPLHLAFSLYLFGPDGAFLLTRRAETKRTFAGVWTNSVCGHPAPGEPMEDAVRRRAWQELGVRPTSLRLVLPRFSYRAEMDGVVEHEQCPVYAGWLPSHEISPDPEEVGEARWVPWSDFVDAVISGRQEVSAWSDAETRQLMVLGTDPQGWPAEDPALLPPAARDVDRSAR</sequence>
<keyword evidence="4 10" id="KW-0963">Cytoplasm</keyword>
<comment type="cofactor">
    <cofactor evidence="10">
        <name>Mg(2+)</name>
        <dbReference type="ChEBI" id="CHEBI:18420"/>
    </cofactor>
    <text evidence="10">Binds 1 Mg(2+) ion per subunit. The magnesium ion binds only when substrate is bound.</text>
</comment>
<dbReference type="EMBL" id="JAROAV010000053">
    <property type="protein sequence ID" value="MDF8266326.1"/>
    <property type="molecule type" value="Genomic_DNA"/>
</dbReference>
<dbReference type="CDD" id="cd02885">
    <property type="entry name" value="NUDIX_IPP_Isomerase"/>
    <property type="match status" value="1"/>
</dbReference>
<keyword evidence="14" id="KW-1185">Reference proteome</keyword>
<feature type="domain" description="Nudix hydrolase" evidence="12">
    <location>
        <begin position="29"/>
        <end position="163"/>
    </location>
</feature>
<feature type="active site" evidence="10">
    <location>
        <position position="114"/>
    </location>
</feature>
<dbReference type="Gene3D" id="3.90.79.10">
    <property type="entry name" value="Nucleoside Triphosphate Pyrophosphohydrolase"/>
    <property type="match status" value="1"/>
</dbReference>
<dbReference type="InterPro" id="IPR056375">
    <property type="entry name" value="Idi_bact"/>
</dbReference>
<feature type="active site" evidence="10">
    <location>
        <position position="66"/>
    </location>
</feature>
<dbReference type="PROSITE" id="PS51462">
    <property type="entry name" value="NUDIX"/>
    <property type="match status" value="1"/>
</dbReference>
<comment type="pathway">
    <text evidence="1 10">Isoprenoid biosynthesis; dimethylallyl diphosphate biosynthesis; dimethylallyl diphosphate from isopentenyl diphosphate: step 1/1.</text>
</comment>
<evidence type="ECO:0000313" key="13">
    <source>
        <dbReference type="EMBL" id="MDF8266326.1"/>
    </source>
</evidence>
<dbReference type="SUPFAM" id="SSF55811">
    <property type="entry name" value="Nudix"/>
    <property type="match status" value="1"/>
</dbReference>
<keyword evidence="7 10" id="KW-0464">Manganese</keyword>
<gene>
    <name evidence="10 13" type="primary">idi</name>
    <name evidence="13" type="ORF">P4R38_18915</name>
</gene>
<keyword evidence="5 10" id="KW-0479">Metal-binding</keyword>
<dbReference type="InterPro" id="IPR015797">
    <property type="entry name" value="NUDIX_hydrolase-like_dom_sf"/>
</dbReference>
<evidence type="ECO:0000256" key="1">
    <source>
        <dbReference type="ARBA" id="ARBA00004826"/>
    </source>
</evidence>
<dbReference type="HAMAP" id="MF_00202">
    <property type="entry name" value="Idi"/>
    <property type="match status" value="1"/>
</dbReference>
<dbReference type="InterPro" id="IPR000086">
    <property type="entry name" value="NUDIX_hydrolase_dom"/>
</dbReference>
<feature type="compositionally biased region" description="Low complexity" evidence="11">
    <location>
        <begin position="179"/>
        <end position="190"/>
    </location>
</feature>
<comment type="subcellular location">
    <subcellularLocation>
        <location evidence="10">Cytoplasm</location>
    </subcellularLocation>
</comment>
<dbReference type="InterPro" id="IPR011876">
    <property type="entry name" value="IsopentenylPP_isomerase_typ1"/>
</dbReference>
<dbReference type="PANTHER" id="PTHR10885:SF0">
    <property type="entry name" value="ISOPENTENYL-DIPHOSPHATE DELTA-ISOMERASE"/>
    <property type="match status" value="1"/>
</dbReference>
<evidence type="ECO:0000313" key="14">
    <source>
        <dbReference type="Proteomes" id="UP001528912"/>
    </source>
</evidence>
<feature type="binding site" evidence="10">
    <location>
        <position position="112"/>
    </location>
    <ligand>
        <name>Mn(2+)</name>
        <dbReference type="ChEBI" id="CHEBI:29035"/>
    </ligand>
</feature>
<evidence type="ECO:0000256" key="7">
    <source>
        <dbReference type="ARBA" id="ARBA00023211"/>
    </source>
</evidence>
<feature type="binding site" evidence="10">
    <location>
        <position position="24"/>
    </location>
    <ligand>
        <name>Mn(2+)</name>
        <dbReference type="ChEBI" id="CHEBI:29035"/>
    </ligand>
</feature>
<organism evidence="13 14">
    <name type="scientific">Luteipulveratus flavus</name>
    <dbReference type="NCBI Taxonomy" id="3031728"/>
    <lineage>
        <taxon>Bacteria</taxon>
        <taxon>Bacillati</taxon>
        <taxon>Actinomycetota</taxon>
        <taxon>Actinomycetes</taxon>
        <taxon>Micrococcales</taxon>
        <taxon>Dermacoccaceae</taxon>
        <taxon>Luteipulveratus</taxon>
    </lineage>
</organism>
<feature type="binding site" evidence="10">
    <location>
        <position position="114"/>
    </location>
    <ligand>
        <name>Mn(2+)</name>
        <dbReference type="ChEBI" id="CHEBI:29035"/>
    </ligand>
</feature>
<dbReference type="PIRSF" id="PIRSF018427">
    <property type="entry name" value="Isopntndiph_ism"/>
    <property type="match status" value="1"/>
</dbReference>
<proteinExistence type="inferred from homology"/>
<dbReference type="Proteomes" id="UP001528912">
    <property type="component" value="Unassembled WGS sequence"/>
</dbReference>
<feature type="binding site" evidence="10">
    <location>
        <position position="68"/>
    </location>
    <ligand>
        <name>Mn(2+)</name>
        <dbReference type="ChEBI" id="CHEBI:29035"/>
    </ligand>
</feature>
<dbReference type="PANTHER" id="PTHR10885">
    <property type="entry name" value="ISOPENTENYL-DIPHOSPHATE DELTA-ISOMERASE"/>
    <property type="match status" value="1"/>
</dbReference>
<keyword evidence="8 10" id="KW-0414">Isoprene biosynthesis</keyword>
<comment type="caution">
    <text evidence="13">The sequence shown here is derived from an EMBL/GenBank/DDBJ whole genome shotgun (WGS) entry which is preliminary data.</text>
</comment>
<evidence type="ECO:0000256" key="4">
    <source>
        <dbReference type="ARBA" id="ARBA00022490"/>
    </source>
</evidence>
<dbReference type="Pfam" id="PF00293">
    <property type="entry name" value="NUDIX"/>
    <property type="match status" value="1"/>
</dbReference>
<comment type="catalytic activity">
    <reaction evidence="10">
        <text>isopentenyl diphosphate = dimethylallyl diphosphate</text>
        <dbReference type="Rhea" id="RHEA:23284"/>
        <dbReference type="ChEBI" id="CHEBI:57623"/>
        <dbReference type="ChEBI" id="CHEBI:128769"/>
        <dbReference type="EC" id="5.3.3.2"/>
    </reaction>
</comment>
<evidence type="ECO:0000256" key="8">
    <source>
        <dbReference type="ARBA" id="ARBA00023229"/>
    </source>
</evidence>
<dbReference type="EC" id="5.3.3.2" evidence="3 10"/>
<feature type="binding site" evidence="10">
    <location>
        <position position="31"/>
    </location>
    <ligand>
        <name>Mn(2+)</name>
        <dbReference type="ChEBI" id="CHEBI:29035"/>
    </ligand>
</feature>
<evidence type="ECO:0000256" key="2">
    <source>
        <dbReference type="ARBA" id="ARBA00007579"/>
    </source>
</evidence>
<evidence type="ECO:0000256" key="3">
    <source>
        <dbReference type="ARBA" id="ARBA00012057"/>
    </source>
</evidence>
<evidence type="ECO:0000256" key="9">
    <source>
        <dbReference type="ARBA" id="ARBA00023235"/>
    </source>
</evidence>
<protein>
    <recommendedName>
        <fullName evidence="3 10">Isopentenyl-diphosphate Delta-isomerase</fullName>
        <shortName evidence="10">IPP isomerase</shortName>
        <ecNumber evidence="3 10">5.3.3.2</ecNumber>
    </recommendedName>
    <alternativeName>
        <fullName evidence="10">IPP:DMAPP isomerase</fullName>
    </alternativeName>
    <alternativeName>
        <fullName evidence="10">Isopentenyl pyrophosphate isomerase</fullName>
    </alternativeName>
</protein>
<accession>A0ABT6CBR1</accession>